<feature type="transmembrane region" description="Helical" evidence="7">
    <location>
        <begin position="129"/>
        <end position="154"/>
    </location>
</feature>
<evidence type="ECO:0000259" key="8">
    <source>
        <dbReference type="PROSITE" id="PS50928"/>
    </source>
</evidence>
<dbReference type="Gene3D" id="1.10.3720.10">
    <property type="entry name" value="MetI-like"/>
    <property type="match status" value="1"/>
</dbReference>
<dbReference type="PROSITE" id="PS50928">
    <property type="entry name" value="ABC_TM1"/>
    <property type="match status" value="1"/>
</dbReference>
<evidence type="ECO:0000256" key="5">
    <source>
        <dbReference type="ARBA" id="ARBA00022989"/>
    </source>
</evidence>
<keyword evidence="3" id="KW-1003">Cell membrane</keyword>
<dbReference type="PANTHER" id="PTHR43744">
    <property type="entry name" value="ABC TRANSPORTER PERMEASE PROTEIN MG189-RELATED-RELATED"/>
    <property type="match status" value="1"/>
</dbReference>
<sequence length="299" mass="33979">MDTEKNINLSQRQLKTKSQPVSPKLNHIKNIKSWGIFMAACVLFVLYIFPFALILINSFKSRLEIVDSPLALPSGLNFDNYREAYKTMNFTTAILNSFIITVVSVTLIIVFSSMLAYFLVRWRWKINNIILLGLIASMIIPFQALMIPFVSIYGRLGLLNSKWTLSFFYLGFGVSLATFMYHGFIKSIPVELEEAALIDGASRLQVFWKIVFPILKPITTTIAILDVLWIWNDFLLPSLVLVSDEQRTLPLSTFYFFGKYTSDFGLAMAGLVLSIIPVIIFYIIMQKQIIKGVIDGAIK</sequence>
<feature type="transmembrane region" description="Helical" evidence="7">
    <location>
        <begin position="98"/>
        <end position="120"/>
    </location>
</feature>
<comment type="similarity">
    <text evidence="7">Belongs to the binding-protein-dependent transport system permease family.</text>
</comment>
<feature type="domain" description="ABC transmembrane type-1" evidence="8">
    <location>
        <begin position="94"/>
        <end position="285"/>
    </location>
</feature>
<feature type="transmembrane region" description="Helical" evidence="7">
    <location>
        <begin position="34"/>
        <end position="56"/>
    </location>
</feature>
<dbReference type="Pfam" id="PF00528">
    <property type="entry name" value="BPD_transp_1"/>
    <property type="match status" value="1"/>
</dbReference>
<evidence type="ECO:0000313" key="9">
    <source>
        <dbReference type="EMBL" id="SNS06541.1"/>
    </source>
</evidence>
<name>A0A239BGG7_9FIRM</name>
<evidence type="ECO:0000256" key="7">
    <source>
        <dbReference type="RuleBase" id="RU363032"/>
    </source>
</evidence>
<dbReference type="EMBL" id="FZOJ01000003">
    <property type="protein sequence ID" value="SNS06541.1"/>
    <property type="molecule type" value="Genomic_DNA"/>
</dbReference>
<dbReference type="AlphaFoldDB" id="A0A239BGG7"/>
<evidence type="ECO:0000256" key="2">
    <source>
        <dbReference type="ARBA" id="ARBA00022448"/>
    </source>
</evidence>
<keyword evidence="10" id="KW-1185">Reference proteome</keyword>
<dbReference type="CDD" id="cd06261">
    <property type="entry name" value="TM_PBP2"/>
    <property type="match status" value="1"/>
</dbReference>
<protein>
    <submittedName>
        <fullName evidence="9">Carbohydrate ABC transporter membrane protein 2, CUT1 family</fullName>
    </submittedName>
</protein>
<keyword evidence="2 7" id="KW-0813">Transport</keyword>
<dbReference type="OrthoDB" id="9772609at2"/>
<keyword evidence="6 7" id="KW-0472">Membrane</keyword>
<organism evidence="9 10">
    <name type="scientific">Anaerovirgula multivorans</name>
    <dbReference type="NCBI Taxonomy" id="312168"/>
    <lineage>
        <taxon>Bacteria</taxon>
        <taxon>Bacillati</taxon>
        <taxon>Bacillota</taxon>
        <taxon>Clostridia</taxon>
        <taxon>Peptostreptococcales</taxon>
        <taxon>Natronincolaceae</taxon>
        <taxon>Anaerovirgula</taxon>
    </lineage>
</organism>
<accession>A0A239BGG7</accession>
<proteinExistence type="inferred from homology"/>
<dbReference type="PANTHER" id="PTHR43744:SF8">
    <property type="entry name" value="SN-GLYCEROL-3-PHOSPHATE TRANSPORT SYSTEM PERMEASE PROTEIN UGPE"/>
    <property type="match status" value="1"/>
</dbReference>
<evidence type="ECO:0000256" key="6">
    <source>
        <dbReference type="ARBA" id="ARBA00023136"/>
    </source>
</evidence>
<dbReference type="InterPro" id="IPR000515">
    <property type="entry name" value="MetI-like"/>
</dbReference>
<feature type="transmembrane region" description="Helical" evidence="7">
    <location>
        <begin position="264"/>
        <end position="284"/>
    </location>
</feature>
<evidence type="ECO:0000256" key="3">
    <source>
        <dbReference type="ARBA" id="ARBA00022475"/>
    </source>
</evidence>
<reference evidence="10" key="1">
    <citation type="submission" date="2017-06" db="EMBL/GenBank/DDBJ databases">
        <authorList>
            <person name="Varghese N."/>
            <person name="Submissions S."/>
        </authorList>
    </citation>
    <scope>NUCLEOTIDE SEQUENCE [LARGE SCALE GENOMIC DNA]</scope>
    <source>
        <strain evidence="10">SCA</strain>
    </source>
</reference>
<keyword evidence="4 7" id="KW-0812">Transmembrane</keyword>
<comment type="subcellular location">
    <subcellularLocation>
        <location evidence="1 7">Cell membrane</location>
        <topology evidence="1 7">Multi-pass membrane protein</topology>
    </subcellularLocation>
</comment>
<dbReference type="GO" id="GO:0055085">
    <property type="term" value="P:transmembrane transport"/>
    <property type="evidence" value="ECO:0007669"/>
    <property type="project" value="InterPro"/>
</dbReference>
<dbReference type="Proteomes" id="UP000198304">
    <property type="component" value="Unassembled WGS sequence"/>
</dbReference>
<keyword evidence="5 7" id="KW-1133">Transmembrane helix</keyword>
<gene>
    <name evidence="9" type="ORF">SAMN05446037_1003228</name>
</gene>
<feature type="transmembrane region" description="Helical" evidence="7">
    <location>
        <begin position="206"/>
        <end position="231"/>
    </location>
</feature>
<dbReference type="GO" id="GO:0005886">
    <property type="term" value="C:plasma membrane"/>
    <property type="evidence" value="ECO:0007669"/>
    <property type="project" value="UniProtKB-SubCell"/>
</dbReference>
<dbReference type="SUPFAM" id="SSF161098">
    <property type="entry name" value="MetI-like"/>
    <property type="match status" value="1"/>
</dbReference>
<evidence type="ECO:0000256" key="1">
    <source>
        <dbReference type="ARBA" id="ARBA00004651"/>
    </source>
</evidence>
<dbReference type="InterPro" id="IPR035906">
    <property type="entry name" value="MetI-like_sf"/>
</dbReference>
<evidence type="ECO:0000256" key="4">
    <source>
        <dbReference type="ARBA" id="ARBA00022692"/>
    </source>
</evidence>
<evidence type="ECO:0000313" key="10">
    <source>
        <dbReference type="Proteomes" id="UP000198304"/>
    </source>
</evidence>
<feature type="transmembrane region" description="Helical" evidence="7">
    <location>
        <begin position="166"/>
        <end position="185"/>
    </location>
</feature>
<dbReference type="RefSeq" id="WP_089281704.1">
    <property type="nucleotide sequence ID" value="NZ_FZOJ01000003.1"/>
</dbReference>